<dbReference type="Proteomes" id="UP000838749">
    <property type="component" value="Unassembled WGS sequence"/>
</dbReference>
<organism evidence="1 2">
    <name type="scientific">Paenibacillus pseudetheri</name>
    <dbReference type="NCBI Taxonomy" id="2897682"/>
    <lineage>
        <taxon>Bacteria</taxon>
        <taxon>Bacillati</taxon>
        <taxon>Bacillota</taxon>
        <taxon>Bacilli</taxon>
        <taxon>Bacillales</taxon>
        <taxon>Paenibacillaceae</taxon>
        <taxon>Paenibacillus</taxon>
    </lineage>
</organism>
<comment type="caution">
    <text evidence="1">The sequence shown here is derived from an EMBL/GenBank/DDBJ whole genome shotgun (WGS) entry which is preliminary data.</text>
</comment>
<accession>A0ABM9BEN2</accession>
<keyword evidence="2" id="KW-1185">Reference proteome</keyword>
<gene>
    <name evidence="1" type="ORF">PAECIP111894_03581</name>
</gene>
<evidence type="ECO:0000313" key="1">
    <source>
        <dbReference type="EMBL" id="CAH1057423.1"/>
    </source>
</evidence>
<evidence type="ECO:0000313" key="2">
    <source>
        <dbReference type="Proteomes" id="UP000838749"/>
    </source>
</evidence>
<sequence length="51" mass="5821">MDGSLKICRNETLKPTNPISRHNDNPLSASYTSPVYLKELEVPSFRQVLFI</sequence>
<protein>
    <submittedName>
        <fullName evidence="1">Uncharacterized protein</fullName>
    </submittedName>
</protein>
<proteinExistence type="predicted"/>
<dbReference type="EMBL" id="CAKMAB010000020">
    <property type="protein sequence ID" value="CAH1057423.1"/>
    <property type="molecule type" value="Genomic_DNA"/>
</dbReference>
<name>A0ABM9BEN2_9BACL</name>
<reference evidence="1" key="1">
    <citation type="submission" date="2021-12" db="EMBL/GenBank/DDBJ databases">
        <authorList>
            <person name="Criscuolo A."/>
        </authorList>
    </citation>
    <scope>NUCLEOTIDE SEQUENCE</scope>
    <source>
        <strain evidence="1">CIP111894</strain>
    </source>
</reference>